<dbReference type="AlphaFoldDB" id="A0A0M6WR06"/>
<dbReference type="InterPro" id="IPR010982">
    <property type="entry name" value="Lambda_DNA-bd_dom_sf"/>
</dbReference>
<reference evidence="3" key="1">
    <citation type="submission" date="2015-05" db="EMBL/GenBank/DDBJ databases">
        <authorList>
            <consortium name="Pathogen Informatics"/>
        </authorList>
    </citation>
    <scope>NUCLEOTIDE SEQUENCE [LARGE SCALE GENOMIC DNA]</scope>
    <source>
        <strain evidence="3">M72</strain>
    </source>
</reference>
<dbReference type="GO" id="GO:0003677">
    <property type="term" value="F:DNA binding"/>
    <property type="evidence" value="ECO:0007669"/>
    <property type="project" value="InterPro"/>
</dbReference>
<organism evidence="2 3">
    <name type="scientific">Roseburia faecis</name>
    <dbReference type="NCBI Taxonomy" id="301302"/>
    <lineage>
        <taxon>Bacteria</taxon>
        <taxon>Bacillati</taxon>
        <taxon>Bacillota</taxon>
        <taxon>Clostridia</taxon>
        <taxon>Lachnospirales</taxon>
        <taxon>Lachnospiraceae</taxon>
        <taxon>Roseburia</taxon>
    </lineage>
</organism>
<gene>
    <name evidence="2" type="ORF">M72_29831</name>
</gene>
<dbReference type="EMBL" id="CVRR01000024">
    <property type="protein sequence ID" value="CRL39484.1"/>
    <property type="molecule type" value="Genomic_DNA"/>
</dbReference>
<evidence type="ECO:0000313" key="3">
    <source>
        <dbReference type="Proteomes" id="UP000049979"/>
    </source>
</evidence>
<sequence length="158" mass="18440">MASDCEGRTQQQIGQKIEEWRKKVGLSQLDLAMVLGLKSDRHYRRICIECTYEFSQSQIGRLAKLMQVSTEELIPDEEFEEDSDYIDNIIKKGSEYKQEQIKNAIVESSKPRFSEAERRIVSYATEIINMEDEELKENYANQMESALKMISIMKQKIT</sequence>
<evidence type="ECO:0000259" key="1">
    <source>
        <dbReference type="Pfam" id="PF01381"/>
    </source>
</evidence>
<dbReference type="SUPFAM" id="SSF47413">
    <property type="entry name" value="lambda repressor-like DNA-binding domains"/>
    <property type="match status" value="1"/>
</dbReference>
<dbReference type="Proteomes" id="UP000049979">
    <property type="component" value="Unassembled WGS sequence"/>
</dbReference>
<dbReference type="InterPro" id="IPR001387">
    <property type="entry name" value="Cro/C1-type_HTH"/>
</dbReference>
<proteinExistence type="predicted"/>
<feature type="domain" description="HTH cro/C1-type" evidence="1">
    <location>
        <begin position="17"/>
        <end position="73"/>
    </location>
</feature>
<dbReference type="Pfam" id="PF01381">
    <property type="entry name" value="HTH_3"/>
    <property type="match status" value="1"/>
</dbReference>
<keyword evidence="3" id="KW-1185">Reference proteome</keyword>
<protein>
    <recommendedName>
        <fullName evidence="1">HTH cro/C1-type domain-containing protein</fullName>
    </recommendedName>
</protein>
<evidence type="ECO:0000313" key="2">
    <source>
        <dbReference type="EMBL" id="CRL39484.1"/>
    </source>
</evidence>
<accession>A0A0M6WR06</accession>
<name>A0A0M6WR06_9FIRM</name>
<dbReference type="Gene3D" id="1.10.260.40">
    <property type="entry name" value="lambda repressor-like DNA-binding domains"/>
    <property type="match status" value="1"/>
</dbReference>
<dbReference type="CDD" id="cd00093">
    <property type="entry name" value="HTH_XRE"/>
    <property type="match status" value="1"/>
</dbReference>